<dbReference type="PANTHER" id="PTHR32329:SF2">
    <property type="entry name" value="BIFUNCTIONAL PROTEIN [INCLUDES 2-HYDROXYACYL-COA DEHYDRATASE (N-TER) AND ITS ACTIVATOR DOMAIN (C_TERM)"/>
    <property type="match status" value="1"/>
</dbReference>
<name>X1L247_9ZZZZ</name>
<organism evidence="6">
    <name type="scientific">marine sediment metagenome</name>
    <dbReference type="NCBI Taxonomy" id="412755"/>
    <lineage>
        <taxon>unclassified sequences</taxon>
        <taxon>metagenomes</taxon>
        <taxon>ecological metagenomes</taxon>
    </lineage>
</organism>
<sequence>MIVAGVDVGSSTAKVVVLSGESIVSYAIISTGAESANSAQKVMDKALAEAGLSLSQVGGVVATGYGRVIVPFATETITELSCHAKGANWLFPSVRTILDMGGQDCKAIRCDGAGRLTNFVMNDKCAAGTGRFLELMAIVMDLPLEELGRLSLEAKEEVRINSTCTVFAKSEVASLIRQGRDKRDILAGLHATLSTRVYTLLRKVGIEKDFAITGGIGRNVGVVRRVEELVGFKALV</sequence>
<evidence type="ECO:0000313" key="6">
    <source>
        <dbReference type="EMBL" id="GAI13023.1"/>
    </source>
</evidence>
<dbReference type="InterPro" id="IPR008275">
    <property type="entry name" value="CoA_E_activase_dom"/>
</dbReference>
<dbReference type="SUPFAM" id="SSF53067">
    <property type="entry name" value="Actin-like ATPase domain"/>
    <property type="match status" value="1"/>
</dbReference>
<dbReference type="PANTHER" id="PTHR32329">
    <property type="entry name" value="BIFUNCTIONAL PROTEIN [INCLUDES 2-HYDROXYACYL-COA DEHYDRATASE (N-TER) AND ITS ACTIVATOR DOMAIN (C_TERM)-RELATED"/>
    <property type="match status" value="1"/>
</dbReference>
<proteinExistence type="predicted"/>
<evidence type="ECO:0000256" key="2">
    <source>
        <dbReference type="ARBA" id="ARBA00022723"/>
    </source>
</evidence>
<dbReference type="NCBIfam" id="TIGR00241">
    <property type="entry name" value="CoA_E_activ"/>
    <property type="match status" value="1"/>
</dbReference>
<dbReference type="Gene3D" id="3.30.420.40">
    <property type="match status" value="2"/>
</dbReference>
<dbReference type="Pfam" id="PF01869">
    <property type="entry name" value="BcrAD_BadFG"/>
    <property type="match status" value="1"/>
</dbReference>
<gene>
    <name evidence="6" type="ORF">S06H3_20295</name>
</gene>
<evidence type="ECO:0000256" key="1">
    <source>
        <dbReference type="ARBA" id="ARBA00001966"/>
    </source>
</evidence>
<dbReference type="GO" id="GO:0051536">
    <property type="term" value="F:iron-sulfur cluster binding"/>
    <property type="evidence" value="ECO:0007669"/>
    <property type="project" value="UniProtKB-KW"/>
</dbReference>
<keyword evidence="2" id="KW-0479">Metal-binding</keyword>
<dbReference type="AlphaFoldDB" id="X1L247"/>
<feature type="domain" description="ATPase BadF/BadG/BcrA/BcrD type" evidence="5">
    <location>
        <begin position="5"/>
        <end position="230"/>
    </location>
</feature>
<feature type="non-terminal residue" evidence="6">
    <location>
        <position position="236"/>
    </location>
</feature>
<keyword evidence="3" id="KW-0408">Iron</keyword>
<comment type="caution">
    <text evidence="6">The sequence shown here is derived from an EMBL/GenBank/DDBJ whole genome shotgun (WGS) entry which is preliminary data.</text>
</comment>
<dbReference type="InterPro" id="IPR002731">
    <property type="entry name" value="ATPase_BadF"/>
</dbReference>
<dbReference type="InterPro" id="IPR051805">
    <property type="entry name" value="Dehydratase_Activator_Redct"/>
</dbReference>
<evidence type="ECO:0000256" key="4">
    <source>
        <dbReference type="ARBA" id="ARBA00023014"/>
    </source>
</evidence>
<accession>X1L247</accession>
<dbReference type="CDD" id="cd24106">
    <property type="entry name" value="ASKHA_NBD_benz_CoA_BzdQ"/>
    <property type="match status" value="1"/>
</dbReference>
<comment type="cofactor">
    <cofactor evidence="1">
        <name>[4Fe-4S] cluster</name>
        <dbReference type="ChEBI" id="CHEBI:49883"/>
    </cofactor>
</comment>
<keyword evidence="4" id="KW-0411">Iron-sulfur</keyword>
<dbReference type="InterPro" id="IPR043129">
    <property type="entry name" value="ATPase_NBD"/>
</dbReference>
<evidence type="ECO:0000256" key="3">
    <source>
        <dbReference type="ARBA" id="ARBA00023004"/>
    </source>
</evidence>
<dbReference type="EMBL" id="BARV01010496">
    <property type="protein sequence ID" value="GAI13023.1"/>
    <property type="molecule type" value="Genomic_DNA"/>
</dbReference>
<dbReference type="GO" id="GO:0046872">
    <property type="term" value="F:metal ion binding"/>
    <property type="evidence" value="ECO:0007669"/>
    <property type="project" value="UniProtKB-KW"/>
</dbReference>
<evidence type="ECO:0000259" key="5">
    <source>
        <dbReference type="Pfam" id="PF01869"/>
    </source>
</evidence>
<reference evidence="6" key="1">
    <citation type="journal article" date="2014" name="Front. Microbiol.">
        <title>High frequency of phylogenetically diverse reductive dehalogenase-homologous genes in deep subseafloor sedimentary metagenomes.</title>
        <authorList>
            <person name="Kawai M."/>
            <person name="Futagami T."/>
            <person name="Toyoda A."/>
            <person name="Takaki Y."/>
            <person name="Nishi S."/>
            <person name="Hori S."/>
            <person name="Arai W."/>
            <person name="Tsubouchi T."/>
            <person name="Morono Y."/>
            <person name="Uchiyama I."/>
            <person name="Ito T."/>
            <person name="Fujiyama A."/>
            <person name="Inagaki F."/>
            <person name="Takami H."/>
        </authorList>
    </citation>
    <scope>NUCLEOTIDE SEQUENCE</scope>
    <source>
        <strain evidence="6">Expedition CK06-06</strain>
    </source>
</reference>
<protein>
    <recommendedName>
        <fullName evidence="5">ATPase BadF/BadG/BcrA/BcrD type domain-containing protein</fullName>
    </recommendedName>
</protein>